<keyword evidence="3 6" id="KW-0812">Transmembrane</keyword>
<gene>
    <name evidence="7" type="ORF">ABS311_11225</name>
</gene>
<evidence type="ECO:0000256" key="5">
    <source>
        <dbReference type="ARBA" id="ARBA00023136"/>
    </source>
</evidence>
<protein>
    <submittedName>
        <fullName evidence="7">UbiA family prenyltransferase</fullName>
    </submittedName>
</protein>
<dbReference type="InterPro" id="IPR050475">
    <property type="entry name" value="Prenyltransferase_related"/>
</dbReference>
<feature type="transmembrane region" description="Helical" evidence="6">
    <location>
        <begin position="278"/>
        <end position="295"/>
    </location>
</feature>
<keyword evidence="5 6" id="KW-0472">Membrane</keyword>
<evidence type="ECO:0000256" key="2">
    <source>
        <dbReference type="ARBA" id="ARBA00022475"/>
    </source>
</evidence>
<evidence type="ECO:0000256" key="3">
    <source>
        <dbReference type="ARBA" id="ARBA00022692"/>
    </source>
</evidence>
<comment type="caution">
    <text evidence="7">The sequence shown here is derived from an EMBL/GenBank/DDBJ whole genome shotgun (WGS) entry which is preliminary data.</text>
</comment>
<dbReference type="Gene3D" id="1.10.357.140">
    <property type="entry name" value="UbiA prenyltransferase"/>
    <property type="match status" value="1"/>
</dbReference>
<keyword evidence="4 6" id="KW-1133">Transmembrane helix</keyword>
<feature type="transmembrane region" description="Helical" evidence="6">
    <location>
        <begin position="40"/>
        <end position="61"/>
    </location>
</feature>
<dbReference type="InterPro" id="IPR044878">
    <property type="entry name" value="UbiA_sf"/>
</dbReference>
<feature type="transmembrane region" description="Helical" evidence="6">
    <location>
        <begin position="12"/>
        <end position="34"/>
    </location>
</feature>
<sequence>MKATTKAYLQLIRAPNGITAISNILAAAVIVSAGQIDFSLVFLIFASLFLYYAGMALNDCLDYREDLQERAFRPLPSGQIKLRHAWILVVCFTLIGLASSWAFSPQSYTSLYVAGALLLAIIIYDGVIKGGFLGALCMGACRYFNWLLGASFIGVLSLQTSVMPFLVAIPIFVYITALTFLSKQETQADNKKVLFVVSALLLTGCGFMFYLALVVFELTATQQITSLLLLISCFITVLWRLYQLWQAYTPTNIQNMIQWMLIAVIPLDAMMVALSGQYIWSLIILTLLVPCRLLSKRLYMT</sequence>
<dbReference type="RefSeq" id="WP_350401966.1">
    <property type="nucleotide sequence ID" value="NZ_JBELOE010000212.1"/>
</dbReference>
<evidence type="ECO:0000256" key="1">
    <source>
        <dbReference type="ARBA" id="ARBA00004141"/>
    </source>
</evidence>
<dbReference type="CDD" id="cd13964">
    <property type="entry name" value="PT_UbiA_1"/>
    <property type="match status" value="1"/>
</dbReference>
<organism evidence="7 8">
    <name type="scientific">Catenovulum sediminis</name>
    <dbReference type="NCBI Taxonomy" id="1740262"/>
    <lineage>
        <taxon>Bacteria</taxon>
        <taxon>Pseudomonadati</taxon>
        <taxon>Pseudomonadota</taxon>
        <taxon>Gammaproteobacteria</taxon>
        <taxon>Alteromonadales</taxon>
        <taxon>Alteromonadaceae</taxon>
        <taxon>Catenovulum</taxon>
    </lineage>
</organism>
<feature type="transmembrane region" description="Helical" evidence="6">
    <location>
        <begin position="109"/>
        <end position="128"/>
    </location>
</feature>
<accession>A0ABV1RI72</accession>
<feature type="transmembrane region" description="Helical" evidence="6">
    <location>
        <begin position="222"/>
        <end position="241"/>
    </location>
</feature>
<dbReference type="PANTHER" id="PTHR42723:SF1">
    <property type="entry name" value="CHLOROPHYLL SYNTHASE, CHLOROPLASTIC"/>
    <property type="match status" value="1"/>
</dbReference>
<dbReference type="InterPro" id="IPR000537">
    <property type="entry name" value="UbiA_prenyltransferase"/>
</dbReference>
<evidence type="ECO:0000256" key="4">
    <source>
        <dbReference type="ARBA" id="ARBA00022989"/>
    </source>
</evidence>
<evidence type="ECO:0000313" key="8">
    <source>
        <dbReference type="Proteomes" id="UP001467690"/>
    </source>
</evidence>
<name>A0ABV1RI72_9ALTE</name>
<keyword evidence="8" id="KW-1185">Reference proteome</keyword>
<feature type="transmembrane region" description="Helical" evidence="6">
    <location>
        <begin position="253"/>
        <end position="272"/>
    </location>
</feature>
<dbReference type="PANTHER" id="PTHR42723">
    <property type="entry name" value="CHLOROPHYLL SYNTHASE"/>
    <property type="match status" value="1"/>
</dbReference>
<dbReference type="Pfam" id="PF01040">
    <property type="entry name" value="UbiA"/>
    <property type="match status" value="1"/>
</dbReference>
<proteinExistence type="predicted"/>
<evidence type="ECO:0000256" key="6">
    <source>
        <dbReference type="SAM" id="Phobius"/>
    </source>
</evidence>
<evidence type="ECO:0000313" key="7">
    <source>
        <dbReference type="EMBL" id="MER2492447.1"/>
    </source>
</evidence>
<feature type="transmembrane region" description="Helical" evidence="6">
    <location>
        <begin position="82"/>
        <end position="103"/>
    </location>
</feature>
<keyword evidence="2" id="KW-1003">Cell membrane</keyword>
<feature type="transmembrane region" description="Helical" evidence="6">
    <location>
        <begin position="135"/>
        <end position="156"/>
    </location>
</feature>
<comment type="subcellular location">
    <subcellularLocation>
        <location evidence="1">Membrane</location>
        <topology evidence="1">Multi-pass membrane protein</topology>
    </subcellularLocation>
</comment>
<reference evidence="7 8" key="1">
    <citation type="submission" date="2024-06" db="EMBL/GenBank/DDBJ databases">
        <authorList>
            <person name="Chen R.Y."/>
        </authorList>
    </citation>
    <scope>NUCLEOTIDE SEQUENCE [LARGE SCALE GENOMIC DNA]</scope>
    <source>
        <strain evidence="7 8">D2</strain>
    </source>
</reference>
<feature type="transmembrane region" description="Helical" evidence="6">
    <location>
        <begin position="193"/>
        <end position="216"/>
    </location>
</feature>
<dbReference type="EMBL" id="JBELOE010000212">
    <property type="protein sequence ID" value="MER2492447.1"/>
    <property type="molecule type" value="Genomic_DNA"/>
</dbReference>
<feature type="transmembrane region" description="Helical" evidence="6">
    <location>
        <begin position="162"/>
        <end position="181"/>
    </location>
</feature>
<dbReference type="Proteomes" id="UP001467690">
    <property type="component" value="Unassembled WGS sequence"/>
</dbReference>